<keyword evidence="7" id="KW-0732">Signal</keyword>
<reference evidence="9" key="1">
    <citation type="submission" date="2023-07" db="EMBL/GenBank/DDBJ databases">
        <title>draft genome sequence of fig (Ficus carica).</title>
        <authorList>
            <person name="Takahashi T."/>
            <person name="Nishimura K."/>
        </authorList>
    </citation>
    <scope>NUCLEOTIDE SEQUENCE</scope>
</reference>
<dbReference type="PANTHER" id="PTHR33076">
    <property type="entry name" value="NON-SPECIFIC LIPID-TRANSFER PROTEIN 2-RELATED"/>
    <property type="match status" value="1"/>
</dbReference>
<dbReference type="FunFam" id="1.10.110.10:FF:000002">
    <property type="entry name" value="Non-specific lipid-transfer protein"/>
    <property type="match status" value="1"/>
</dbReference>
<dbReference type="EMBL" id="BTGU01000011">
    <property type="protein sequence ID" value="GMN40565.1"/>
    <property type="molecule type" value="Genomic_DNA"/>
</dbReference>
<evidence type="ECO:0000256" key="6">
    <source>
        <dbReference type="RuleBase" id="RU000628"/>
    </source>
</evidence>
<comment type="function">
    <text evidence="1 6">Plant non-specific lipid-transfer proteins transfer phospholipids as well as galactolipids across membranes. May play a role in wax or cutin deposition in the cell walls of expanding epidermal cells and certain secretory tissues.</text>
</comment>
<dbReference type="GO" id="GO:0008289">
    <property type="term" value="F:lipid binding"/>
    <property type="evidence" value="ECO:0007669"/>
    <property type="project" value="UniProtKB-KW"/>
</dbReference>
<evidence type="ECO:0000256" key="7">
    <source>
        <dbReference type="SAM" id="SignalP"/>
    </source>
</evidence>
<dbReference type="PRINTS" id="PR00382">
    <property type="entry name" value="LIPIDTRNSFER"/>
</dbReference>
<keyword evidence="3 6" id="KW-0813">Transport</keyword>
<sequence length="124" mass="12570">MAISPTFAKIACVVVVAMVVAAPAAEALSCGTVSSSLAQCIAYARSSGGTVPTACCNGIRTLNSLAKTSQDRKDACACLKSAAGRISGLNLSLIAGLPGKCGVNIPYKISPSTDCSKYDYSLLF</sequence>
<dbReference type="Gene3D" id="1.10.110.10">
    <property type="entry name" value="Plant lipid-transfer and hydrophobic proteins"/>
    <property type="match status" value="1"/>
</dbReference>
<proteinExistence type="inferred from homology"/>
<dbReference type="InterPro" id="IPR000528">
    <property type="entry name" value="Plant_nsLTP"/>
</dbReference>
<keyword evidence="5" id="KW-1015">Disulfide bond</keyword>
<dbReference type="InterPro" id="IPR036312">
    <property type="entry name" value="Bifun_inhib/LTP/seed_sf"/>
</dbReference>
<keyword evidence="4 6" id="KW-0446">Lipid-binding</keyword>
<comment type="similarity">
    <text evidence="2 6">Belongs to the plant LTP family.</text>
</comment>
<dbReference type="SMART" id="SM00499">
    <property type="entry name" value="AAI"/>
    <property type="match status" value="1"/>
</dbReference>
<evidence type="ECO:0000256" key="2">
    <source>
        <dbReference type="ARBA" id="ARBA00009748"/>
    </source>
</evidence>
<evidence type="ECO:0000313" key="10">
    <source>
        <dbReference type="Proteomes" id="UP001187192"/>
    </source>
</evidence>
<keyword evidence="10" id="KW-1185">Reference proteome</keyword>
<protein>
    <recommendedName>
        <fullName evidence="6">Non-specific lipid-transfer protein</fullName>
    </recommendedName>
</protein>
<organism evidence="9 10">
    <name type="scientific">Ficus carica</name>
    <name type="common">Common fig</name>
    <dbReference type="NCBI Taxonomy" id="3494"/>
    <lineage>
        <taxon>Eukaryota</taxon>
        <taxon>Viridiplantae</taxon>
        <taxon>Streptophyta</taxon>
        <taxon>Embryophyta</taxon>
        <taxon>Tracheophyta</taxon>
        <taxon>Spermatophyta</taxon>
        <taxon>Magnoliopsida</taxon>
        <taxon>eudicotyledons</taxon>
        <taxon>Gunneridae</taxon>
        <taxon>Pentapetalae</taxon>
        <taxon>rosids</taxon>
        <taxon>fabids</taxon>
        <taxon>Rosales</taxon>
        <taxon>Moraceae</taxon>
        <taxon>Ficeae</taxon>
        <taxon>Ficus</taxon>
    </lineage>
</organism>
<dbReference type="GO" id="GO:0006869">
    <property type="term" value="P:lipid transport"/>
    <property type="evidence" value="ECO:0007669"/>
    <property type="project" value="InterPro"/>
</dbReference>
<dbReference type="AlphaFoldDB" id="A0AA87ZVW7"/>
<dbReference type="Pfam" id="PF00234">
    <property type="entry name" value="Tryp_alpha_amyl"/>
    <property type="match status" value="1"/>
</dbReference>
<evidence type="ECO:0000256" key="4">
    <source>
        <dbReference type="ARBA" id="ARBA00023121"/>
    </source>
</evidence>
<gene>
    <name evidence="9" type="ORF">TIFTF001_009786</name>
</gene>
<feature type="domain" description="Bifunctional inhibitor/plant lipid transfer protein/seed storage helical" evidence="8">
    <location>
        <begin position="30"/>
        <end position="115"/>
    </location>
</feature>
<dbReference type="Proteomes" id="UP001187192">
    <property type="component" value="Unassembled WGS sequence"/>
</dbReference>
<dbReference type="CDD" id="cd01960">
    <property type="entry name" value="nsLTP1"/>
    <property type="match status" value="1"/>
</dbReference>
<name>A0AA87ZVW7_FICCA</name>
<comment type="caution">
    <text evidence="9">The sequence shown here is derived from an EMBL/GenBank/DDBJ whole genome shotgun (WGS) entry which is preliminary data.</text>
</comment>
<evidence type="ECO:0000313" key="9">
    <source>
        <dbReference type="EMBL" id="GMN40565.1"/>
    </source>
</evidence>
<accession>A0AA87ZVW7</accession>
<evidence type="ECO:0000256" key="3">
    <source>
        <dbReference type="ARBA" id="ARBA00022448"/>
    </source>
</evidence>
<dbReference type="InterPro" id="IPR016140">
    <property type="entry name" value="Bifunc_inhib/LTP/seed_store"/>
</dbReference>
<dbReference type="SUPFAM" id="SSF47699">
    <property type="entry name" value="Bifunctional inhibitor/lipid-transfer protein/seed storage 2S albumin"/>
    <property type="match status" value="1"/>
</dbReference>
<evidence type="ECO:0000259" key="8">
    <source>
        <dbReference type="SMART" id="SM00499"/>
    </source>
</evidence>
<feature type="chain" id="PRO_5041669849" description="Non-specific lipid-transfer protein" evidence="7">
    <location>
        <begin position="28"/>
        <end position="124"/>
    </location>
</feature>
<evidence type="ECO:0000256" key="1">
    <source>
        <dbReference type="ARBA" id="ARBA00003211"/>
    </source>
</evidence>
<evidence type="ECO:0000256" key="5">
    <source>
        <dbReference type="ARBA" id="ARBA00023157"/>
    </source>
</evidence>
<feature type="signal peptide" evidence="7">
    <location>
        <begin position="1"/>
        <end position="27"/>
    </location>
</feature>